<dbReference type="EMBL" id="JBJKBG010000002">
    <property type="protein sequence ID" value="KAL3750155.1"/>
    <property type="molecule type" value="Genomic_DNA"/>
</dbReference>
<dbReference type="GO" id="GO:0016757">
    <property type="term" value="F:glycosyltransferase activity"/>
    <property type="evidence" value="ECO:0007669"/>
    <property type="project" value="UniProtKB-KW"/>
</dbReference>
<evidence type="ECO:0000256" key="2">
    <source>
        <dbReference type="ARBA" id="ARBA00022676"/>
    </source>
</evidence>
<evidence type="ECO:0000313" key="13">
    <source>
        <dbReference type="EMBL" id="KAL3750155.1"/>
    </source>
</evidence>
<dbReference type="InterPro" id="IPR050587">
    <property type="entry name" value="GNT1/Glycosyltrans_8"/>
</dbReference>
<keyword evidence="3" id="KW-0808">Transferase</keyword>
<dbReference type="SUPFAM" id="SSF53448">
    <property type="entry name" value="Nucleotide-diphospho-sugar transferases"/>
    <property type="match status" value="1"/>
</dbReference>
<keyword evidence="10" id="KW-0961">Cell wall biogenesis/degradation</keyword>
<sequence length="584" mass="67321">MQMANKASRSNSKHRPLILSLFIITFALLILSGSFNITKDHFNAPSSPSSPARTKPHLQHAHLVRKETKLPIWYRLVEEEMKGKKVRVGFVNIDDISDPEFAMKGLAKAVKVTFDCVSGNLTWKNFFPTWINEDPKGRKPSCPDIPMPKFEDYHDLDVIVAKVPCEDGGDRRRGLRDVFRLQVNLVVANLAVGTGRINLDMNRKIYAVFLGSCGPMVEIFRCDDLVRHVGDYWVYKPEQGRLKQKVLMPVGSCQIAPAYAENGKERWRGYLLRSSLRKANGTTYRPREAYATVLHSSEAYVCGAISLAQSIRRTGSTKDLVLLADDSITSKSLAGLRAAGWKIRHMQRIRSPNAKKGAYNEWNFSKLRVWQLTQYDKVIFIDADLLVLRNLDEFFVYPQLSAAPNNGVLFNSGIMVIEPSNCVFEDLMSKSFKLDSYNGGDQGFLNEFFTWWHRWPSRLNYLKIFEMRKDEEHTVPDNLYTMHFLGLKPWMCYRDYDCNWDKESYHAFASDSANRLWWEVYDSMPRNLQSFCGLTEKMDFIIRKWRGIAKKANLANGHWKINVTDSRRFISLNKKHRNARKLGI</sequence>
<evidence type="ECO:0000256" key="4">
    <source>
        <dbReference type="ARBA" id="ARBA00022692"/>
    </source>
</evidence>
<evidence type="ECO:0000256" key="11">
    <source>
        <dbReference type="ARBA" id="ARBA00038162"/>
    </source>
</evidence>
<gene>
    <name evidence="13" type="ORF">ACJRO7_011176</name>
</gene>
<keyword evidence="5" id="KW-0479">Metal-binding</keyword>
<dbReference type="GO" id="GO:0071555">
    <property type="term" value="P:cell wall organization"/>
    <property type="evidence" value="ECO:0007669"/>
    <property type="project" value="UniProtKB-KW"/>
</dbReference>
<dbReference type="InterPro" id="IPR029044">
    <property type="entry name" value="Nucleotide-diphossugar_trans"/>
</dbReference>
<keyword evidence="8" id="KW-0472">Membrane</keyword>
<keyword evidence="14" id="KW-1185">Reference proteome</keyword>
<reference evidence="13 14" key="1">
    <citation type="submission" date="2024-11" db="EMBL/GenBank/DDBJ databases">
        <title>Chromosome-level genome assembly of Eucalyptus globulus Labill. provides insights into its genome evolution.</title>
        <authorList>
            <person name="Li X."/>
        </authorList>
    </citation>
    <scope>NUCLEOTIDE SEQUENCE [LARGE SCALE GENOMIC DNA]</scope>
    <source>
        <strain evidence="13">CL2024</strain>
        <tissue evidence="13">Fresh tender leaves</tissue>
    </source>
</reference>
<name>A0ABD3LEB6_EUCGL</name>
<keyword evidence="2" id="KW-0328">Glycosyltransferase</keyword>
<evidence type="ECO:0000256" key="10">
    <source>
        <dbReference type="ARBA" id="ARBA00023316"/>
    </source>
</evidence>
<evidence type="ECO:0000256" key="9">
    <source>
        <dbReference type="ARBA" id="ARBA00023211"/>
    </source>
</evidence>
<dbReference type="InterPro" id="IPR002495">
    <property type="entry name" value="Glyco_trans_8"/>
</dbReference>
<evidence type="ECO:0000256" key="6">
    <source>
        <dbReference type="ARBA" id="ARBA00022968"/>
    </source>
</evidence>
<dbReference type="Gene3D" id="3.90.550.10">
    <property type="entry name" value="Spore Coat Polysaccharide Biosynthesis Protein SpsA, Chain A"/>
    <property type="match status" value="1"/>
</dbReference>
<keyword evidence="6" id="KW-0735">Signal-anchor</keyword>
<keyword evidence="9" id="KW-0464">Manganese</keyword>
<comment type="subcellular location">
    <subcellularLocation>
        <location evidence="1">Golgi apparatus membrane</location>
        <topology evidence="1">Single-pass type II membrane protein</topology>
    </subcellularLocation>
</comment>
<dbReference type="CDD" id="cd02537">
    <property type="entry name" value="GT8_Glycogenin"/>
    <property type="match status" value="1"/>
</dbReference>
<keyword evidence="4" id="KW-0812">Transmembrane</keyword>
<evidence type="ECO:0000313" key="14">
    <source>
        <dbReference type="Proteomes" id="UP001634007"/>
    </source>
</evidence>
<dbReference type="GO" id="GO:0000139">
    <property type="term" value="C:Golgi membrane"/>
    <property type="evidence" value="ECO:0007669"/>
    <property type="project" value="UniProtKB-SubCell"/>
</dbReference>
<protein>
    <recommendedName>
        <fullName evidence="12">Hexosyltransferase</fullName>
        <ecNumber evidence="12">2.4.1.-</ecNumber>
    </recommendedName>
</protein>
<dbReference type="GO" id="GO:0046872">
    <property type="term" value="F:metal ion binding"/>
    <property type="evidence" value="ECO:0007669"/>
    <property type="project" value="UniProtKB-KW"/>
</dbReference>
<proteinExistence type="inferred from homology"/>
<comment type="similarity">
    <text evidence="11">Belongs to the glycosyltransferase 8 family. Glycogenin subfamily.</text>
</comment>
<dbReference type="EC" id="2.4.1.-" evidence="12"/>
<evidence type="ECO:0000256" key="3">
    <source>
        <dbReference type="ARBA" id="ARBA00022679"/>
    </source>
</evidence>
<dbReference type="Proteomes" id="UP001634007">
    <property type="component" value="Unassembled WGS sequence"/>
</dbReference>
<keyword evidence="7" id="KW-1133">Transmembrane helix</keyword>
<evidence type="ECO:0000256" key="8">
    <source>
        <dbReference type="ARBA" id="ARBA00023136"/>
    </source>
</evidence>
<comment type="caution">
    <text evidence="13">The sequence shown here is derived from an EMBL/GenBank/DDBJ whole genome shotgun (WGS) entry which is preliminary data.</text>
</comment>
<evidence type="ECO:0000256" key="5">
    <source>
        <dbReference type="ARBA" id="ARBA00022723"/>
    </source>
</evidence>
<accession>A0ABD3LEB6</accession>
<organism evidence="13 14">
    <name type="scientific">Eucalyptus globulus</name>
    <name type="common">Tasmanian blue gum</name>
    <dbReference type="NCBI Taxonomy" id="34317"/>
    <lineage>
        <taxon>Eukaryota</taxon>
        <taxon>Viridiplantae</taxon>
        <taxon>Streptophyta</taxon>
        <taxon>Embryophyta</taxon>
        <taxon>Tracheophyta</taxon>
        <taxon>Spermatophyta</taxon>
        <taxon>Magnoliopsida</taxon>
        <taxon>eudicotyledons</taxon>
        <taxon>Gunneridae</taxon>
        <taxon>Pentapetalae</taxon>
        <taxon>rosids</taxon>
        <taxon>malvids</taxon>
        <taxon>Myrtales</taxon>
        <taxon>Myrtaceae</taxon>
        <taxon>Myrtoideae</taxon>
        <taxon>Eucalypteae</taxon>
        <taxon>Eucalyptus</taxon>
    </lineage>
</organism>
<dbReference type="FunFam" id="3.90.550.10:FF:000018">
    <property type="entry name" value="Hexosyltransferase"/>
    <property type="match status" value="1"/>
</dbReference>
<evidence type="ECO:0000256" key="12">
    <source>
        <dbReference type="RuleBase" id="RU362027"/>
    </source>
</evidence>
<evidence type="ECO:0000256" key="7">
    <source>
        <dbReference type="ARBA" id="ARBA00022989"/>
    </source>
</evidence>
<dbReference type="PANTHER" id="PTHR11183">
    <property type="entry name" value="GLYCOGENIN SUBFAMILY MEMBER"/>
    <property type="match status" value="1"/>
</dbReference>
<evidence type="ECO:0000256" key="1">
    <source>
        <dbReference type="ARBA" id="ARBA00004323"/>
    </source>
</evidence>
<dbReference type="AlphaFoldDB" id="A0ABD3LEB6"/>
<dbReference type="Pfam" id="PF01501">
    <property type="entry name" value="Glyco_transf_8"/>
    <property type="match status" value="1"/>
</dbReference>